<gene>
    <name evidence="10" type="ORF">SS37A_05440</name>
</gene>
<dbReference type="Gene3D" id="2.60.98.20">
    <property type="entry name" value="Flagellar hook protein FlgE"/>
    <property type="match status" value="1"/>
</dbReference>
<dbReference type="InterPro" id="IPR037058">
    <property type="entry name" value="Falgellar_hook_FlgE_sf"/>
</dbReference>
<proteinExistence type="inferred from homology"/>
<dbReference type="EMBL" id="AP027142">
    <property type="protein sequence ID" value="BDV33015.1"/>
    <property type="molecule type" value="Genomic_DNA"/>
</dbReference>
<dbReference type="Pfam" id="PF07559">
    <property type="entry name" value="FlgE_D2"/>
    <property type="match status" value="1"/>
</dbReference>
<feature type="domain" description="Flagellar basal body rod protein N-terminal" evidence="6">
    <location>
        <begin position="8"/>
        <end position="38"/>
    </location>
</feature>
<dbReference type="InterPro" id="IPR010930">
    <property type="entry name" value="Flg_bb/hook_C_dom"/>
</dbReference>
<dbReference type="Proteomes" id="UP001317629">
    <property type="component" value="Chromosome"/>
</dbReference>
<dbReference type="Pfam" id="PF22692">
    <property type="entry name" value="LlgE_F_G_D1"/>
    <property type="match status" value="1"/>
</dbReference>
<feature type="domain" description="Flagellar hook protein FlgE/F/G-like D1" evidence="9">
    <location>
        <begin position="82"/>
        <end position="141"/>
    </location>
</feature>
<dbReference type="InterPro" id="IPR037925">
    <property type="entry name" value="FlgE/F/G-like"/>
</dbReference>
<protein>
    <recommendedName>
        <fullName evidence="3 5">Flagellar hook protein FlgE</fullName>
    </recommendedName>
</protein>
<dbReference type="NCBIfam" id="TIGR03506">
    <property type="entry name" value="FlgEFG_subfam"/>
    <property type="match status" value="1"/>
</dbReference>
<dbReference type="RefSeq" id="WP_281930316.1">
    <property type="nucleotide sequence ID" value="NZ_AP027142.1"/>
</dbReference>
<keyword evidence="4 5" id="KW-0975">Bacterial flagellum</keyword>
<evidence type="ECO:0000313" key="11">
    <source>
        <dbReference type="Proteomes" id="UP001317629"/>
    </source>
</evidence>
<keyword evidence="10" id="KW-0966">Cell projection</keyword>
<evidence type="ECO:0000259" key="7">
    <source>
        <dbReference type="Pfam" id="PF06429"/>
    </source>
</evidence>
<name>A0ABM8E4W4_9HYPH</name>
<comment type="similarity">
    <text evidence="2 5">Belongs to the flagella basal body rod proteins family.</text>
</comment>
<evidence type="ECO:0000256" key="1">
    <source>
        <dbReference type="ARBA" id="ARBA00004117"/>
    </source>
</evidence>
<dbReference type="PANTHER" id="PTHR30435:SF1">
    <property type="entry name" value="FLAGELLAR HOOK PROTEIN FLGE"/>
    <property type="match status" value="1"/>
</dbReference>
<keyword evidence="10" id="KW-0969">Cilium</keyword>
<feature type="domain" description="Flagellar basal-body/hook protein C-terminal" evidence="7">
    <location>
        <begin position="363"/>
        <end position="406"/>
    </location>
</feature>
<keyword evidence="11" id="KW-1185">Reference proteome</keyword>
<accession>A0ABM8E4W4</accession>
<dbReference type="InterPro" id="IPR001444">
    <property type="entry name" value="Flag_bb_rod_N"/>
</dbReference>
<dbReference type="PANTHER" id="PTHR30435">
    <property type="entry name" value="FLAGELLAR PROTEIN"/>
    <property type="match status" value="1"/>
</dbReference>
<dbReference type="InterPro" id="IPR053967">
    <property type="entry name" value="LlgE_F_G-like_D1"/>
</dbReference>
<dbReference type="SUPFAM" id="SSF117143">
    <property type="entry name" value="Flagellar hook protein flgE"/>
    <property type="match status" value="1"/>
</dbReference>
<evidence type="ECO:0000259" key="6">
    <source>
        <dbReference type="Pfam" id="PF00460"/>
    </source>
</evidence>
<evidence type="ECO:0000256" key="2">
    <source>
        <dbReference type="ARBA" id="ARBA00009677"/>
    </source>
</evidence>
<reference evidence="10 11" key="1">
    <citation type="journal article" date="2023" name="Int. J. Syst. Evol. Microbiol.">
        <title>Methylocystis iwaonis sp. nov., a type II methane-oxidizing bacterium from surface soil of a rice paddy field in Japan, and emended description of the genus Methylocystis (ex Whittenbury et al. 1970) Bowman et al. 1993.</title>
        <authorList>
            <person name="Kaise H."/>
            <person name="Sawadogo J.B."/>
            <person name="Alam M.S."/>
            <person name="Ueno C."/>
            <person name="Dianou D."/>
            <person name="Shinjo R."/>
            <person name="Asakawa S."/>
        </authorList>
    </citation>
    <scope>NUCLEOTIDE SEQUENCE [LARGE SCALE GENOMIC DNA]</scope>
    <source>
        <strain evidence="10 11">SS37A-Re</strain>
    </source>
</reference>
<sequence>MSSGSSLFNTSVMGMSAQTDWLAAISKNIANSNTAGYKNARTDFLTVLNGYDSVGGGVTTVTRNEVSLQGSPLTTGTTTDLAISGNGFFLVSNDAGQTFLTRAGNFVPDAQGRLVNSAGYYLMGYDSKLGMSGPLSTIKVDMNKMYSSPTTQGIFGANLPSNSSVVPAANLPSTNTVGAQFAGKSSLTVYDNLGNAVVFDLYFAKTGANTWEMTAYNHADAASGGSFPYASAALTTQTLNFSTTDGSLTSPSSVTLNVPGGGAMSLNLSKMTQLGGGYTPTDNDADGYAASTIDGIHVGKTGTLSYQLANGQTISAYEIPLGKVASPDNLTSETGNVFSANAESGQLFIAAAGSSGYGTIQGSSLEGSTVDLASQLSSMIVAQRSFTANSQVFQVASDIMQVLTNLK</sequence>
<evidence type="ECO:0000256" key="4">
    <source>
        <dbReference type="ARBA" id="ARBA00023143"/>
    </source>
</evidence>
<dbReference type="InterPro" id="IPR020013">
    <property type="entry name" value="Flagellar_FlgE/F/G"/>
</dbReference>
<dbReference type="InterPro" id="IPR011491">
    <property type="entry name" value="FlgE_D2"/>
</dbReference>
<dbReference type="Pfam" id="PF06429">
    <property type="entry name" value="Flg_bbr_C"/>
    <property type="match status" value="1"/>
</dbReference>
<evidence type="ECO:0000259" key="9">
    <source>
        <dbReference type="Pfam" id="PF22692"/>
    </source>
</evidence>
<evidence type="ECO:0000256" key="5">
    <source>
        <dbReference type="RuleBase" id="RU362116"/>
    </source>
</evidence>
<keyword evidence="10" id="KW-0282">Flagellum</keyword>
<dbReference type="Pfam" id="PF00460">
    <property type="entry name" value="Flg_bb_rod"/>
    <property type="match status" value="1"/>
</dbReference>
<evidence type="ECO:0000256" key="3">
    <source>
        <dbReference type="ARBA" id="ARBA00019015"/>
    </source>
</evidence>
<organism evidence="10 11">
    <name type="scientific">Methylocystis iwaonis</name>
    <dbReference type="NCBI Taxonomy" id="2885079"/>
    <lineage>
        <taxon>Bacteria</taxon>
        <taxon>Pseudomonadati</taxon>
        <taxon>Pseudomonadota</taxon>
        <taxon>Alphaproteobacteria</taxon>
        <taxon>Hyphomicrobiales</taxon>
        <taxon>Methylocystaceae</taxon>
        <taxon>Methylocystis</taxon>
    </lineage>
</organism>
<comment type="function">
    <text evidence="5">A flexible structure which links the flagellar filament to the drive apparatus in the basal body.</text>
</comment>
<evidence type="ECO:0000259" key="8">
    <source>
        <dbReference type="Pfam" id="PF07559"/>
    </source>
</evidence>
<comment type="subcellular location">
    <subcellularLocation>
        <location evidence="1 5">Bacterial flagellum basal body</location>
    </subcellularLocation>
</comment>
<evidence type="ECO:0000313" key="10">
    <source>
        <dbReference type="EMBL" id="BDV33015.1"/>
    </source>
</evidence>
<feature type="domain" description="Flagellar hook protein FlgE D2" evidence="8">
    <location>
        <begin position="158"/>
        <end position="288"/>
    </location>
</feature>